<dbReference type="Gene3D" id="3.40.250.10">
    <property type="entry name" value="Rhodanese-like domain"/>
    <property type="match status" value="1"/>
</dbReference>
<reference evidence="8 9" key="1">
    <citation type="submission" date="2022-05" db="EMBL/GenBank/DDBJ databases">
        <authorList>
            <consortium name="Genoscope - CEA"/>
            <person name="William W."/>
        </authorList>
    </citation>
    <scope>NUCLEOTIDE SEQUENCE [LARGE SCALE GENOMIC DNA]</scope>
</reference>
<dbReference type="InterPro" id="IPR001763">
    <property type="entry name" value="Rhodanese-like_dom"/>
</dbReference>
<dbReference type="PANTHER" id="PTHR10159:SF519">
    <property type="entry name" value="DUAL SPECIFICITY PROTEIN PHOSPHATASE MPK3"/>
    <property type="match status" value="1"/>
</dbReference>
<gene>
    <name evidence="8" type="ORF">PEVE_00030739</name>
</gene>
<dbReference type="InterPro" id="IPR008343">
    <property type="entry name" value="MKP"/>
</dbReference>
<organism evidence="8 9">
    <name type="scientific">Porites evermanni</name>
    <dbReference type="NCBI Taxonomy" id="104178"/>
    <lineage>
        <taxon>Eukaryota</taxon>
        <taxon>Metazoa</taxon>
        <taxon>Cnidaria</taxon>
        <taxon>Anthozoa</taxon>
        <taxon>Hexacorallia</taxon>
        <taxon>Scleractinia</taxon>
        <taxon>Fungiina</taxon>
        <taxon>Poritidae</taxon>
        <taxon>Porites</taxon>
    </lineage>
</organism>
<comment type="similarity">
    <text evidence="1">Belongs to the protein-tyrosine phosphatase family. Non-receptor class dual specificity subfamily.</text>
</comment>
<dbReference type="SMART" id="SM00195">
    <property type="entry name" value="DSPc"/>
    <property type="match status" value="1"/>
</dbReference>
<dbReference type="CDD" id="cd14566">
    <property type="entry name" value="DSP_MKP_classII"/>
    <property type="match status" value="1"/>
</dbReference>
<feature type="domain" description="Tyrosine-protein phosphatase" evidence="5">
    <location>
        <begin position="206"/>
        <end position="349"/>
    </location>
</feature>
<dbReference type="SMART" id="SM00450">
    <property type="entry name" value="RHOD"/>
    <property type="match status" value="1"/>
</dbReference>
<dbReference type="CDD" id="cd01446">
    <property type="entry name" value="DSP_MapKP"/>
    <property type="match status" value="1"/>
</dbReference>
<dbReference type="EMBL" id="CALNXI010000437">
    <property type="protein sequence ID" value="CAH3027101.1"/>
    <property type="molecule type" value="Genomic_DNA"/>
</dbReference>
<dbReference type="Proteomes" id="UP001159427">
    <property type="component" value="Unassembled WGS sequence"/>
</dbReference>
<dbReference type="Pfam" id="PF00782">
    <property type="entry name" value="DSPc"/>
    <property type="match status" value="1"/>
</dbReference>
<dbReference type="PROSITE" id="PS50056">
    <property type="entry name" value="TYR_PHOSPHATASE_2"/>
    <property type="match status" value="1"/>
</dbReference>
<dbReference type="PROSITE" id="PS50054">
    <property type="entry name" value="TYR_PHOSPHATASE_DUAL"/>
    <property type="match status" value="1"/>
</dbReference>
<evidence type="ECO:0000256" key="2">
    <source>
        <dbReference type="ARBA" id="ARBA00013064"/>
    </source>
</evidence>
<evidence type="ECO:0000259" key="7">
    <source>
        <dbReference type="PROSITE" id="PS50206"/>
    </source>
</evidence>
<evidence type="ECO:0000259" key="6">
    <source>
        <dbReference type="PROSITE" id="PS50056"/>
    </source>
</evidence>
<feature type="domain" description="Tyrosine specific protein phosphatases" evidence="6">
    <location>
        <begin position="270"/>
        <end position="330"/>
    </location>
</feature>
<dbReference type="InterPro" id="IPR000387">
    <property type="entry name" value="Tyr_Pase_dom"/>
</dbReference>
<name>A0ABN8MEJ9_9CNID</name>
<dbReference type="Gene3D" id="3.90.190.10">
    <property type="entry name" value="Protein tyrosine phosphatase superfamily"/>
    <property type="match status" value="1"/>
</dbReference>
<dbReference type="InterPro" id="IPR000340">
    <property type="entry name" value="Dual-sp_phosphatase_cat-dom"/>
</dbReference>
<dbReference type="InterPro" id="IPR029021">
    <property type="entry name" value="Prot-tyrosine_phosphatase-like"/>
</dbReference>
<evidence type="ECO:0000256" key="3">
    <source>
        <dbReference type="ARBA" id="ARBA00022801"/>
    </source>
</evidence>
<dbReference type="PRINTS" id="PR01764">
    <property type="entry name" value="MAPKPHPHTASE"/>
</dbReference>
<accession>A0ABN8MEJ9</accession>
<evidence type="ECO:0000256" key="4">
    <source>
        <dbReference type="ARBA" id="ARBA00022912"/>
    </source>
</evidence>
<dbReference type="InterPro" id="IPR020422">
    <property type="entry name" value="TYR_PHOSPHATASE_DUAL_dom"/>
</dbReference>
<comment type="caution">
    <text evidence="8">The sequence shown here is derived from an EMBL/GenBank/DDBJ whole genome shotgun (WGS) entry which is preliminary data.</text>
</comment>
<keyword evidence="4" id="KW-0904">Protein phosphatase</keyword>
<protein>
    <recommendedName>
        <fullName evidence="2">protein-tyrosine-phosphatase</fullName>
        <ecNumber evidence="2">3.1.3.48</ecNumber>
    </recommendedName>
</protein>
<evidence type="ECO:0000256" key="1">
    <source>
        <dbReference type="ARBA" id="ARBA00008601"/>
    </source>
</evidence>
<dbReference type="Pfam" id="PF00581">
    <property type="entry name" value="Rhodanese"/>
    <property type="match status" value="1"/>
</dbReference>
<evidence type="ECO:0000313" key="9">
    <source>
        <dbReference type="Proteomes" id="UP001159427"/>
    </source>
</evidence>
<proteinExistence type="inferred from homology"/>
<evidence type="ECO:0000313" key="8">
    <source>
        <dbReference type="EMBL" id="CAH3027101.1"/>
    </source>
</evidence>
<evidence type="ECO:0000259" key="5">
    <source>
        <dbReference type="PROSITE" id="PS50054"/>
    </source>
</evidence>
<sequence>MPSLLLESPQSYRRIQIEKKKSMAKGATVSWLSDQLSRGSFLLLLDCRPFSEFARSHIQGAINLTIPSLMLRRLKKGMNFAISSLITSEEGKAQFNRNLRHASGIVLYDSDTTEVSSVCCGSALGVLLKKFSEDVSAPVWLLEGGFSKFEKKYSAFCEQGEDMERPLLSLSGLKIQDSEEDHGPLRFEPPATPFMVTDHQESQTKVPVQILPHLYLGSEKDSSDLEILKKYGISYILNVTHDKPNSFEHLPGFKYKKLPVEDNWRANLSDMFPEAFQFIDEGITQNRGVLIHCLAGVSRSVTVTIAYLISALNMTLNEAYDFVKQRKPSVNPNLNFMGQLLEFERQLRTPQTPSSTTSSLSSDCSLDGEEDVDCLMVAPRFQKLS</sequence>
<dbReference type="EC" id="3.1.3.48" evidence="2"/>
<dbReference type="SUPFAM" id="SSF52821">
    <property type="entry name" value="Rhodanese/Cell cycle control phosphatase"/>
    <property type="match status" value="1"/>
</dbReference>
<feature type="domain" description="Rhodanese" evidence="7">
    <location>
        <begin position="38"/>
        <end position="158"/>
    </location>
</feature>
<dbReference type="InterPro" id="IPR036873">
    <property type="entry name" value="Rhodanese-like_dom_sf"/>
</dbReference>
<keyword evidence="3" id="KW-0378">Hydrolase</keyword>
<dbReference type="SUPFAM" id="SSF52799">
    <property type="entry name" value="(Phosphotyrosine protein) phosphatases II"/>
    <property type="match status" value="1"/>
</dbReference>
<keyword evidence="9" id="KW-1185">Reference proteome</keyword>
<dbReference type="PROSITE" id="PS50206">
    <property type="entry name" value="RHODANESE_3"/>
    <property type="match status" value="1"/>
</dbReference>
<dbReference type="PANTHER" id="PTHR10159">
    <property type="entry name" value="DUAL SPECIFICITY PROTEIN PHOSPHATASE"/>
    <property type="match status" value="1"/>
</dbReference>